<reference evidence="1 2" key="1">
    <citation type="submission" date="2015-05" db="EMBL/GenBank/DDBJ databases">
        <title>Evolution of Trichinella species and genotypes.</title>
        <authorList>
            <person name="Korhonen P.K."/>
            <person name="Edoardo P."/>
            <person name="Giuseppe L.R."/>
            <person name="Gasser R.B."/>
        </authorList>
    </citation>
    <scope>NUCLEOTIDE SEQUENCE [LARGE SCALE GENOMIC DNA]</scope>
    <source>
        <strain evidence="1">ISS10</strain>
    </source>
</reference>
<dbReference type="Proteomes" id="UP000054721">
    <property type="component" value="Unassembled WGS sequence"/>
</dbReference>
<dbReference type="AlphaFoldDB" id="A0A0V1KHK9"/>
<gene>
    <name evidence="1" type="ORF">T02_7960</name>
</gene>
<comment type="caution">
    <text evidence="1">The sequence shown here is derived from an EMBL/GenBank/DDBJ whole genome shotgun (WGS) entry which is preliminary data.</text>
</comment>
<feature type="non-terminal residue" evidence="1">
    <location>
        <position position="34"/>
    </location>
</feature>
<protein>
    <submittedName>
        <fullName evidence="1">Uncharacterized protein</fullName>
    </submittedName>
</protein>
<sequence>MWVLGIKPGSLHEQPVPRVDKQPTGLHADLYFSG</sequence>
<organism evidence="1 2">
    <name type="scientific">Trichinella nativa</name>
    <dbReference type="NCBI Taxonomy" id="6335"/>
    <lineage>
        <taxon>Eukaryota</taxon>
        <taxon>Metazoa</taxon>
        <taxon>Ecdysozoa</taxon>
        <taxon>Nematoda</taxon>
        <taxon>Enoplea</taxon>
        <taxon>Dorylaimia</taxon>
        <taxon>Trichinellida</taxon>
        <taxon>Trichinellidae</taxon>
        <taxon>Trichinella</taxon>
    </lineage>
</organism>
<accession>A0A0V1KHK9</accession>
<dbReference type="EMBL" id="JYDW01002496">
    <property type="protein sequence ID" value="KRZ46692.1"/>
    <property type="molecule type" value="Genomic_DNA"/>
</dbReference>
<name>A0A0V1KHK9_9BILA</name>
<evidence type="ECO:0000313" key="2">
    <source>
        <dbReference type="Proteomes" id="UP000054721"/>
    </source>
</evidence>
<proteinExistence type="predicted"/>
<evidence type="ECO:0000313" key="1">
    <source>
        <dbReference type="EMBL" id="KRZ46692.1"/>
    </source>
</evidence>
<keyword evidence="2" id="KW-1185">Reference proteome</keyword>